<evidence type="ECO:0000313" key="3">
    <source>
        <dbReference type="Proteomes" id="UP001162131"/>
    </source>
</evidence>
<dbReference type="Pfam" id="PF13649">
    <property type="entry name" value="Methyltransf_25"/>
    <property type="match status" value="1"/>
</dbReference>
<reference evidence="2" key="1">
    <citation type="submission" date="2021-09" db="EMBL/GenBank/DDBJ databases">
        <authorList>
            <consortium name="AG Swart"/>
            <person name="Singh M."/>
            <person name="Singh A."/>
            <person name="Seah K."/>
            <person name="Emmerich C."/>
        </authorList>
    </citation>
    <scope>NUCLEOTIDE SEQUENCE</scope>
    <source>
        <strain evidence="2">ATCC30299</strain>
    </source>
</reference>
<keyword evidence="3" id="KW-1185">Reference proteome</keyword>
<protein>
    <recommendedName>
        <fullName evidence="1">Methyltransferase domain-containing protein</fullName>
    </recommendedName>
</protein>
<gene>
    <name evidence="2" type="ORF">BSTOLATCC_MIC34876</name>
</gene>
<dbReference type="Proteomes" id="UP001162131">
    <property type="component" value="Unassembled WGS sequence"/>
</dbReference>
<dbReference type="AlphaFoldDB" id="A0AAU9JK22"/>
<feature type="domain" description="Methyltransferase" evidence="1">
    <location>
        <begin position="52"/>
        <end position="160"/>
    </location>
</feature>
<dbReference type="Gene3D" id="3.40.50.150">
    <property type="entry name" value="Vaccinia Virus protein VP39"/>
    <property type="match status" value="1"/>
</dbReference>
<dbReference type="InterPro" id="IPR029063">
    <property type="entry name" value="SAM-dependent_MTases_sf"/>
</dbReference>
<name>A0AAU9JK22_9CILI</name>
<evidence type="ECO:0000313" key="2">
    <source>
        <dbReference type="EMBL" id="CAG9323840.1"/>
    </source>
</evidence>
<organism evidence="2 3">
    <name type="scientific">Blepharisma stoltei</name>
    <dbReference type="NCBI Taxonomy" id="1481888"/>
    <lineage>
        <taxon>Eukaryota</taxon>
        <taxon>Sar</taxon>
        <taxon>Alveolata</taxon>
        <taxon>Ciliophora</taxon>
        <taxon>Postciliodesmatophora</taxon>
        <taxon>Heterotrichea</taxon>
        <taxon>Heterotrichida</taxon>
        <taxon>Blepharismidae</taxon>
        <taxon>Blepharisma</taxon>
    </lineage>
</organism>
<dbReference type="PANTHER" id="PTHR42912:SF93">
    <property type="entry name" value="N6-ADENOSINE-METHYLTRANSFERASE TMT1A"/>
    <property type="match status" value="1"/>
</dbReference>
<dbReference type="PANTHER" id="PTHR42912">
    <property type="entry name" value="METHYLTRANSFERASE"/>
    <property type="match status" value="1"/>
</dbReference>
<comment type="caution">
    <text evidence="2">The sequence shown here is derived from an EMBL/GenBank/DDBJ whole genome shotgun (WGS) entry which is preliminary data.</text>
</comment>
<dbReference type="InterPro" id="IPR041698">
    <property type="entry name" value="Methyltransf_25"/>
</dbReference>
<dbReference type="InterPro" id="IPR050508">
    <property type="entry name" value="Methyltransf_Superfamily"/>
</dbReference>
<dbReference type="EMBL" id="CAJZBQ010000035">
    <property type="protein sequence ID" value="CAG9323840.1"/>
    <property type="molecule type" value="Genomic_DNA"/>
</dbReference>
<sequence length="283" mass="32713">MADSERNFDENFERYKHVKRSPLYYYCGEYTTIKQLSRDGNYCENSLSGLKILDLGCGSGQSIAHFFEKGADQVIGLDISQEMVESAKKYLESLKIPNQKFMIEKADCSSLESVSQILSLDIYSNYFDIITAFYFHCFAKDENQLAEIFNLCNRYLKPGGKIGFVTLNPETYTNFLTFKEVAEDHFFAKYQNITVINEIPQVELLFINPESKEELFSVFNNIFSVEQFQRAMQRSRFELIEARTLDINPDFDKSTISAEELSLLTGNLCVNYFFQGRKVSDLQ</sequence>
<proteinExistence type="predicted"/>
<dbReference type="CDD" id="cd02440">
    <property type="entry name" value="AdoMet_MTases"/>
    <property type="match status" value="1"/>
</dbReference>
<dbReference type="SUPFAM" id="SSF53335">
    <property type="entry name" value="S-adenosyl-L-methionine-dependent methyltransferases"/>
    <property type="match status" value="1"/>
</dbReference>
<accession>A0AAU9JK22</accession>
<dbReference type="GO" id="GO:0008168">
    <property type="term" value="F:methyltransferase activity"/>
    <property type="evidence" value="ECO:0007669"/>
    <property type="project" value="TreeGrafter"/>
</dbReference>
<evidence type="ECO:0000259" key="1">
    <source>
        <dbReference type="Pfam" id="PF13649"/>
    </source>
</evidence>